<evidence type="ECO:0000313" key="1">
    <source>
        <dbReference type="EMBL" id="MCT7965052.1"/>
    </source>
</evidence>
<organism evidence="1 2">
    <name type="scientific">Laspinema palackyanum D2a</name>
    <dbReference type="NCBI Taxonomy" id="2953684"/>
    <lineage>
        <taxon>Bacteria</taxon>
        <taxon>Bacillati</taxon>
        <taxon>Cyanobacteriota</taxon>
        <taxon>Cyanophyceae</taxon>
        <taxon>Oscillatoriophycideae</taxon>
        <taxon>Oscillatoriales</taxon>
        <taxon>Laspinemataceae</taxon>
        <taxon>Laspinema</taxon>
        <taxon>Laspinema palackyanum</taxon>
    </lineage>
</organism>
<gene>
    <name evidence="1" type="ORF">NG799_01735</name>
</gene>
<comment type="caution">
    <text evidence="1">The sequence shown here is derived from an EMBL/GenBank/DDBJ whole genome shotgun (WGS) entry which is preliminary data.</text>
</comment>
<reference evidence="1 2" key="1">
    <citation type="journal article" date="2022" name="Front. Microbiol.">
        <title>High genomic differentiation and limited gene flow indicate recent cryptic speciation within the genus Laspinema (cyanobacteria).</title>
        <authorList>
            <person name="Stanojkovic A."/>
            <person name="Skoupy S."/>
            <person name="Skaloud P."/>
            <person name="Dvorak P."/>
        </authorList>
    </citation>
    <scope>NUCLEOTIDE SEQUENCE [LARGE SCALE GENOMIC DNA]</scope>
    <source>
        <strain evidence="1 2">D2a</strain>
    </source>
</reference>
<sequence>MSSGFGRKTYHISLETIDLFRIGKGISVASIQNKYHIEIKSAAKLIQKDPQHLVDWVNKSGKELKRCTIIGSKLSILCISVSDYVEFVQTECENDNPYAEQIMYRSVIERINTRIQSAREAGNNHFEFNGQIVRFQVIDGESLIMQEDLAELLGITLSDLQSKMQSAEFNQYNRSVQGWM</sequence>
<proteinExistence type="predicted"/>
<name>A0ABT2MJY4_9CYAN</name>
<evidence type="ECO:0000313" key="2">
    <source>
        <dbReference type="Proteomes" id="UP001525890"/>
    </source>
</evidence>
<dbReference type="EMBL" id="JAMXFF010000002">
    <property type="protein sequence ID" value="MCT7965052.1"/>
    <property type="molecule type" value="Genomic_DNA"/>
</dbReference>
<protein>
    <submittedName>
        <fullName evidence="1">Uncharacterized protein</fullName>
    </submittedName>
</protein>
<dbReference type="RefSeq" id="WP_261235123.1">
    <property type="nucleotide sequence ID" value="NZ_JAMXFF010000002.1"/>
</dbReference>
<accession>A0ABT2MJY4</accession>
<keyword evidence="2" id="KW-1185">Reference proteome</keyword>
<dbReference type="Proteomes" id="UP001525890">
    <property type="component" value="Unassembled WGS sequence"/>
</dbReference>